<dbReference type="AlphaFoldDB" id="A0A0C3IHP6"/>
<dbReference type="HOGENOM" id="CLU_3107337_0_0_1"/>
<evidence type="ECO:0000313" key="1">
    <source>
        <dbReference type="EMBL" id="KIN96557.1"/>
    </source>
</evidence>
<dbReference type="EMBL" id="KN832044">
    <property type="protein sequence ID" value="KIN96557.1"/>
    <property type="molecule type" value="Genomic_DNA"/>
</dbReference>
<reference evidence="1 2" key="1">
    <citation type="submission" date="2014-04" db="EMBL/GenBank/DDBJ databases">
        <authorList>
            <consortium name="DOE Joint Genome Institute"/>
            <person name="Kuo A."/>
            <person name="Kohler A."/>
            <person name="Costa M.D."/>
            <person name="Nagy L.G."/>
            <person name="Floudas D."/>
            <person name="Copeland A."/>
            <person name="Barry K.W."/>
            <person name="Cichocki N."/>
            <person name="Veneault-Fourrey C."/>
            <person name="LaButti K."/>
            <person name="Lindquist E.A."/>
            <person name="Lipzen A."/>
            <person name="Lundell T."/>
            <person name="Morin E."/>
            <person name="Murat C."/>
            <person name="Sun H."/>
            <person name="Tunlid A."/>
            <person name="Henrissat B."/>
            <person name="Grigoriev I.V."/>
            <person name="Hibbett D.S."/>
            <person name="Martin F."/>
            <person name="Nordberg H.P."/>
            <person name="Cantor M.N."/>
            <person name="Hua S.X."/>
        </authorList>
    </citation>
    <scope>NUCLEOTIDE SEQUENCE [LARGE SCALE GENOMIC DNA]</scope>
    <source>
        <strain evidence="1 2">Marx 270</strain>
    </source>
</reference>
<protein>
    <submittedName>
        <fullName evidence="1">Uncharacterized protein</fullName>
    </submittedName>
</protein>
<gene>
    <name evidence="1" type="ORF">M404DRAFT_1006717</name>
</gene>
<name>A0A0C3IHP6_PISTI</name>
<proteinExistence type="predicted"/>
<dbReference type="Proteomes" id="UP000054217">
    <property type="component" value="Unassembled WGS sequence"/>
</dbReference>
<sequence>MLLIRDAIDNSPGLPAGGQDQASRICAQYFPAHKSVLVLEEEAINPADGGE</sequence>
<organism evidence="1 2">
    <name type="scientific">Pisolithus tinctorius Marx 270</name>
    <dbReference type="NCBI Taxonomy" id="870435"/>
    <lineage>
        <taxon>Eukaryota</taxon>
        <taxon>Fungi</taxon>
        <taxon>Dikarya</taxon>
        <taxon>Basidiomycota</taxon>
        <taxon>Agaricomycotina</taxon>
        <taxon>Agaricomycetes</taxon>
        <taxon>Agaricomycetidae</taxon>
        <taxon>Boletales</taxon>
        <taxon>Sclerodermatineae</taxon>
        <taxon>Pisolithaceae</taxon>
        <taxon>Pisolithus</taxon>
    </lineage>
</organism>
<dbReference type="InParanoid" id="A0A0C3IHP6"/>
<evidence type="ECO:0000313" key="2">
    <source>
        <dbReference type="Proteomes" id="UP000054217"/>
    </source>
</evidence>
<keyword evidence="2" id="KW-1185">Reference proteome</keyword>
<accession>A0A0C3IHP6</accession>
<reference evidence="2" key="2">
    <citation type="submission" date="2015-01" db="EMBL/GenBank/DDBJ databases">
        <title>Evolutionary Origins and Diversification of the Mycorrhizal Mutualists.</title>
        <authorList>
            <consortium name="DOE Joint Genome Institute"/>
            <consortium name="Mycorrhizal Genomics Consortium"/>
            <person name="Kohler A."/>
            <person name="Kuo A."/>
            <person name="Nagy L.G."/>
            <person name="Floudas D."/>
            <person name="Copeland A."/>
            <person name="Barry K.W."/>
            <person name="Cichocki N."/>
            <person name="Veneault-Fourrey C."/>
            <person name="LaButti K."/>
            <person name="Lindquist E.A."/>
            <person name="Lipzen A."/>
            <person name="Lundell T."/>
            <person name="Morin E."/>
            <person name="Murat C."/>
            <person name="Riley R."/>
            <person name="Ohm R."/>
            <person name="Sun H."/>
            <person name="Tunlid A."/>
            <person name="Henrissat B."/>
            <person name="Grigoriev I.V."/>
            <person name="Hibbett D.S."/>
            <person name="Martin F."/>
        </authorList>
    </citation>
    <scope>NUCLEOTIDE SEQUENCE [LARGE SCALE GENOMIC DNA]</scope>
    <source>
        <strain evidence="2">Marx 270</strain>
    </source>
</reference>